<dbReference type="RefSeq" id="WP_042544203.1">
    <property type="nucleotide sequence ID" value="NZ_JXSQ01000011.1"/>
</dbReference>
<dbReference type="PANTHER" id="PTHR42856">
    <property type="entry name" value="ACYL-COENZYME A THIOESTERASE PAAI"/>
    <property type="match status" value="1"/>
</dbReference>
<evidence type="ECO:0000313" key="3">
    <source>
        <dbReference type="EMBL" id="KIP52437.1"/>
    </source>
</evidence>
<organism evidence="3 4">
    <name type="scientific">Leucobacter komagatae</name>
    <dbReference type="NCBI Taxonomy" id="55969"/>
    <lineage>
        <taxon>Bacteria</taxon>
        <taxon>Bacillati</taxon>
        <taxon>Actinomycetota</taxon>
        <taxon>Actinomycetes</taxon>
        <taxon>Micrococcales</taxon>
        <taxon>Microbacteriaceae</taxon>
        <taxon>Leucobacter</taxon>
    </lineage>
</organism>
<dbReference type="GO" id="GO:0016289">
    <property type="term" value="F:acyl-CoA hydrolase activity"/>
    <property type="evidence" value="ECO:0007669"/>
    <property type="project" value="UniProtKB-ARBA"/>
</dbReference>
<dbReference type="InterPro" id="IPR006683">
    <property type="entry name" value="Thioestr_dom"/>
</dbReference>
<dbReference type="OrthoDB" id="9813282at2"/>
<evidence type="ECO:0000259" key="2">
    <source>
        <dbReference type="Pfam" id="PF03061"/>
    </source>
</evidence>
<dbReference type="PANTHER" id="PTHR42856:SF1">
    <property type="entry name" value="ACYL-COENZYME A THIOESTERASE PAAI"/>
    <property type="match status" value="1"/>
</dbReference>
<proteinExistence type="predicted"/>
<dbReference type="Pfam" id="PF03061">
    <property type="entry name" value="4HBT"/>
    <property type="match status" value="1"/>
</dbReference>
<dbReference type="InterPro" id="IPR052723">
    <property type="entry name" value="Acyl-CoA_thioesterase_PaaI"/>
</dbReference>
<dbReference type="EMBL" id="JXSQ01000011">
    <property type="protein sequence ID" value="KIP52437.1"/>
    <property type="molecule type" value="Genomic_DNA"/>
</dbReference>
<evidence type="ECO:0000313" key="4">
    <source>
        <dbReference type="Proteomes" id="UP000032120"/>
    </source>
</evidence>
<keyword evidence="1" id="KW-0378">Hydrolase</keyword>
<dbReference type="SUPFAM" id="SSF54637">
    <property type="entry name" value="Thioesterase/thiol ester dehydrase-isomerase"/>
    <property type="match status" value="1"/>
</dbReference>
<reference evidence="3 4" key="1">
    <citation type="submission" date="2015-01" db="EMBL/GenBank/DDBJ databases">
        <title>Draft genome sequence of Leucobacter komagatae strain VKM ST2845.</title>
        <authorList>
            <person name="Karlyshev A.V."/>
            <person name="Kudryashova E.B."/>
        </authorList>
    </citation>
    <scope>NUCLEOTIDE SEQUENCE [LARGE SCALE GENOMIC DNA]</scope>
    <source>
        <strain evidence="3 4">VKM ST2845</strain>
    </source>
</reference>
<dbReference type="AlphaFoldDB" id="A0A0D0IMV3"/>
<sequence length="137" mass="14530">MTDLDLVGAQHVLDAQPFSQLLGARLTRWDADGVTLELDVRPDLLQQHGFVHGGVLCYLADNALTFAAGQVLGPNVLTAGVNLHYLRPAKGERVIARATTQARTSGRAVTLVEIFVSSEGDEYLCAAGSGTVSAIKK</sequence>
<dbReference type="InterPro" id="IPR029069">
    <property type="entry name" value="HotDog_dom_sf"/>
</dbReference>
<dbReference type="InterPro" id="IPR003736">
    <property type="entry name" value="PAAI_dom"/>
</dbReference>
<dbReference type="CDD" id="cd03443">
    <property type="entry name" value="PaaI_thioesterase"/>
    <property type="match status" value="1"/>
</dbReference>
<comment type="caution">
    <text evidence="3">The sequence shown here is derived from an EMBL/GenBank/DDBJ whole genome shotgun (WGS) entry which is preliminary data.</text>
</comment>
<protein>
    <recommendedName>
        <fullName evidence="2">Thioesterase domain-containing protein</fullName>
    </recommendedName>
</protein>
<accession>A0A0D0IMV3</accession>
<dbReference type="Proteomes" id="UP000032120">
    <property type="component" value="Unassembled WGS sequence"/>
</dbReference>
<keyword evidence="4" id="KW-1185">Reference proteome</keyword>
<name>A0A0D0IMV3_9MICO</name>
<feature type="domain" description="Thioesterase" evidence="2">
    <location>
        <begin position="48"/>
        <end position="118"/>
    </location>
</feature>
<gene>
    <name evidence="3" type="ORF">SD72_09475</name>
</gene>
<dbReference type="Gene3D" id="3.10.129.10">
    <property type="entry name" value="Hotdog Thioesterase"/>
    <property type="match status" value="1"/>
</dbReference>
<dbReference type="NCBIfam" id="TIGR00369">
    <property type="entry name" value="unchar_dom_1"/>
    <property type="match status" value="1"/>
</dbReference>
<evidence type="ECO:0000256" key="1">
    <source>
        <dbReference type="ARBA" id="ARBA00022801"/>
    </source>
</evidence>